<proteinExistence type="predicted"/>
<organism evidence="1">
    <name type="scientific">Oryza nivara</name>
    <name type="common">Indian wild rice</name>
    <name type="synonym">Oryza sativa f. spontanea</name>
    <dbReference type="NCBI Taxonomy" id="4536"/>
    <lineage>
        <taxon>Eukaryota</taxon>
        <taxon>Viridiplantae</taxon>
        <taxon>Streptophyta</taxon>
        <taxon>Embryophyta</taxon>
        <taxon>Tracheophyta</taxon>
        <taxon>Spermatophyta</taxon>
        <taxon>Magnoliopsida</taxon>
        <taxon>Liliopsida</taxon>
        <taxon>Poales</taxon>
        <taxon>Poaceae</taxon>
        <taxon>BOP clade</taxon>
        <taxon>Oryzoideae</taxon>
        <taxon>Oryzeae</taxon>
        <taxon>Oryzinae</taxon>
        <taxon>Oryza</taxon>
    </lineage>
</organism>
<accession>A0A0E0JBJ8</accession>
<dbReference type="HOGENOM" id="CLU_2324330_0_0_1"/>
<sequence>MDEHKASKQAVPGCLTSLAHHMCAICCIQSIASISTPTFGRRVNNHASIDNKQLQRATIAANRRECCCAHRSSGACFAHRRSDIIDIPTYLRWQAAVKV</sequence>
<reference evidence="1" key="2">
    <citation type="submission" date="2018-04" db="EMBL/GenBank/DDBJ databases">
        <title>OnivRS2 (Oryza nivara Reference Sequence Version 2).</title>
        <authorList>
            <person name="Zhang J."/>
            <person name="Kudrna D."/>
            <person name="Lee S."/>
            <person name="Talag J."/>
            <person name="Rajasekar S."/>
            <person name="Welchert J."/>
            <person name="Hsing Y.-I."/>
            <person name="Wing R.A."/>
        </authorList>
    </citation>
    <scope>NUCLEOTIDE SEQUENCE [LARGE SCALE GENOMIC DNA]</scope>
    <source>
        <strain evidence="1">SL10</strain>
    </source>
</reference>
<protein>
    <submittedName>
        <fullName evidence="1">Uncharacterized protein</fullName>
    </submittedName>
</protein>
<evidence type="ECO:0000313" key="1">
    <source>
        <dbReference type="EnsemblPlants" id="ONIVA12G15330.1"/>
    </source>
</evidence>
<dbReference type="Proteomes" id="UP000006591">
    <property type="component" value="Chromosome 12"/>
</dbReference>
<dbReference type="AlphaFoldDB" id="A0A0E0JBJ8"/>
<reference evidence="1" key="1">
    <citation type="submission" date="2015-04" db="UniProtKB">
        <authorList>
            <consortium name="EnsemblPlants"/>
        </authorList>
    </citation>
    <scope>IDENTIFICATION</scope>
    <source>
        <strain evidence="1">SL10</strain>
    </source>
</reference>
<dbReference type="EnsemblPlants" id="ONIVA12G15330.1">
    <property type="protein sequence ID" value="ONIVA12G15330.1"/>
    <property type="gene ID" value="ONIVA12G15330"/>
</dbReference>
<name>A0A0E0JBJ8_ORYNI</name>
<dbReference type="Gramene" id="ONIVA12G15330.1">
    <property type="protein sequence ID" value="ONIVA12G15330.1"/>
    <property type="gene ID" value="ONIVA12G15330"/>
</dbReference>
<keyword evidence="2" id="KW-1185">Reference proteome</keyword>
<evidence type="ECO:0000313" key="2">
    <source>
        <dbReference type="Proteomes" id="UP000006591"/>
    </source>
</evidence>